<keyword evidence="2" id="KW-1185">Reference proteome</keyword>
<comment type="caution">
    <text evidence="1">The sequence shown here is derived from an EMBL/GenBank/DDBJ whole genome shotgun (WGS) entry which is preliminary data.</text>
</comment>
<sequence>MTISFWLKILSIGSGRYRYYLSSGTCGDTCGMDTRGVAIFTQGNLLGFSLSQTFSTWTIILDSSSYTIGTCQNKSFMLCV</sequence>
<dbReference type="OrthoDB" id="10034530at2759"/>
<evidence type="ECO:0000313" key="2">
    <source>
        <dbReference type="Proteomes" id="UP000784294"/>
    </source>
</evidence>
<accession>A0A3S5AQM1</accession>
<name>A0A3S5AQM1_9PLAT</name>
<reference evidence="1" key="1">
    <citation type="submission" date="2018-11" db="EMBL/GenBank/DDBJ databases">
        <authorList>
            <consortium name="Pathogen Informatics"/>
        </authorList>
    </citation>
    <scope>NUCLEOTIDE SEQUENCE</scope>
</reference>
<gene>
    <name evidence="1" type="ORF">PXEA_LOCUS19414</name>
</gene>
<evidence type="ECO:0000313" key="1">
    <source>
        <dbReference type="EMBL" id="VEL25974.1"/>
    </source>
</evidence>
<dbReference type="Proteomes" id="UP000784294">
    <property type="component" value="Unassembled WGS sequence"/>
</dbReference>
<proteinExistence type="predicted"/>
<dbReference type="EMBL" id="CAAALY010077292">
    <property type="protein sequence ID" value="VEL25974.1"/>
    <property type="molecule type" value="Genomic_DNA"/>
</dbReference>
<protein>
    <submittedName>
        <fullName evidence="1">Uncharacterized protein</fullName>
    </submittedName>
</protein>
<organism evidence="1 2">
    <name type="scientific">Protopolystoma xenopodis</name>
    <dbReference type="NCBI Taxonomy" id="117903"/>
    <lineage>
        <taxon>Eukaryota</taxon>
        <taxon>Metazoa</taxon>
        <taxon>Spiralia</taxon>
        <taxon>Lophotrochozoa</taxon>
        <taxon>Platyhelminthes</taxon>
        <taxon>Monogenea</taxon>
        <taxon>Polyopisthocotylea</taxon>
        <taxon>Polystomatidea</taxon>
        <taxon>Polystomatidae</taxon>
        <taxon>Protopolystoma</taxon>
    </lineage>
</organism>
<dbReference type="AlphaFoldDB" id="A0A3S5AQM1"/>